<feature type="domain" description="EAL" evidence="4">
    <location>
        <begin position="784"/>
        <end position="1043"/>
    </location>
</feature>
<dbReference type="NCBIfam" id="TIGR00254">
    <property type="entry name" value="GGDEF"/>
    <property type="match status" value="1"/>
</dbReference>
<dbReference type="GO" id="GO:0006355">
    <property type="term" value="P:regulation of DNA-templated transcription"/>
    <property type="evidence" value="ECO:0007669"/>
    <property type="project" value="InterPro"/>
</dbReference>
<dbReference type="Pfam" id="PF00990">
    <property type="entry name" value="GGDEF"/>
    <property type="match status" value="1"/>
</dbReference>
<evidence type="ECO:0000313" key="7">
    <source>
        <dbReference type="Proteomes" id="UP000301751"/>
    </source>
</evidence>
<dbReference type="PROSITE" id="PS51257">
    <property type="entry name" value="PROKAR_LIPOPROTEIN"/>
    <property type="match status" value="1"/>
</dbReference>
<feature type="domain" description="PAC" evidence="3">
    <location>
        <begin position="420"/>
        <end position="472"/>
    </location>
</feature>
<dbReference type="Pfam" id="PF00989">
    <property type="entry name" value="PAS"/>
    <property type="match status" value="2"/>
</dbReference>
<evidence type="ECO:0000313" key="6">
    <source>
        <dbReference type="EMBL" id="GCL63642.1"/>
    </source>
</evidence>
<dbReference type="RefSeq" id="WP_137733376.1">
    <property type="nucleotide sequence ID" value="NZ_BJCL01000006.1"/>
</dbReference>
<dbReference type="InterPro" id="IPR001633">
    <property type="entry name" value="EAL_dom"/>
</dbReference>
<feature type="domain" description="PAS" evidence="2">
    <location>
        <begin position="493"/>
        <end position="538"/>
    </location>
</feature>
<dbReference type="SMART" id="SM00086">
    <property type="entry name" value="PAC"/>
    <property type="match status" value="3"/>
</dbReference>
<dbReference type="InterPro" id="IPR000014">
    <property type="entry name" value="PAS"/>
</dbReference>
<dbReference type="PANTHER" id="PTHR44757">
    <property type="entry name" value="DIGUANYLATE CYCLASE DGCP"/>
    <property type="match status" value="1"/>
</dbReference>
<dbReference type="InterPro" id="IPR029787">
    <property type="entry name" value="Nucleotide_cyclase"/>
</dbReference>
<dbReference type="InterPro" id="IPR013655">
    <property type="entry name" value="PAS_fold_3"/>
</dbReference>
<evidence type="ECO:0000259" key="2">
    <source>
        <dbReference type="PROSITE" id="PS50112"/>
    </source>
</evidence>
<dbReference type="InterPro" id="IPR052155">
    <property type="entry name" value="Biofilm_reg_signaling"/>
</dbReference>
<dbReference type="InterPro" id="IPR000160">
    <property type="entry name" value="GGDEF_dom"/>
</dbReference>
<dbReference type="InterPro" id="IPR001610">
    <property type="entry name" value="PAC"/>
</dbReference>
<dbReference type="Gene3D" id="3.30.450.20">
    <property type="entry name" value="PAS domain"/>
    <property type="match status" value="3"/>
</dbReference>
<feature type="domain" description="PAS" evidence="2">
    <location>
        <begin position="220"/>
        <end position="266"/>
    </location>
</feature>
<keyword evidence="1" id="KW-1133">Transmembrane helix</keyword>
<sequence>MAAPAAKAPQQHLRWMMHGALALIALLMALACWSAWRGEQRRSADGELIRLAGAQAMLAQRIALLAGAGGADGLAALDTALARAQQDALRIETLLDAYDERRLALLPPALTAAVRRWQDSRERLWYRAQLPVRPADPGAPAAATPRQLQAEAEQALDAADALVQQIQVHASHKAAEAQQRLATVAALGGLLLLGLAGGVVEPMARRLRRQHERLTAQAEQVARLALVAQHTHNAVVITDAQRRIVWVNEAFTRVSGHALHEAVGRSPGALLQTTETDAATVARMRAAFAAGQGVRVELLNRGKTGRSYWLDIDIQPLRGADGQVSGYIAVETEITEQVYQRQRLRALLDALPAGMVEHDASGAIVDANRAAEQVLGLSRDQLFGRTPVDARWRTVHDDLSPCPGDQHPAARSLRDGSSVRGASLGVVTPDGEQRWLLVNSEPLRTPHGAVHGAVACFVDVTEQRAQRTLLQMALRAADIGTWEWRPDTGQRQWSAVSCQMLGYQPDEMARLLPRWHDLIHPDDRSVVEASVRDHIADPALPMRFDLRVRHRAGHWVWLQSYGSVVERDAAGSACRLVGVHIDISERKRQEQQLRDSATHDALTGLPNRAALMPALQQALAQWRADPGRHFGLMFLDFDRFKQVNDTLGHAAGDELLRQIAERLQGALRDGAGGRVPDTVARNATPTAARLGGDEFVVLLSDLRSPADAGLVAERLLQVLARPYALRGQRLHSSASIGVVTSAQPITDADSLLRDADTAMYEAKRAGRGRWVLFEPRMQTQVVQRATLEADLHEALVRDELFVVYQPVLALGGPGASTGCAGVEALVRWRHPERGLVAPGQFIGVAEEAGLIGAVGLFVLRSACEQYMRWQLDLGPQAPGVLAVNLSVAQLRQPDLVDQVGRVLADCAMPAACLQLEVTESLAAQDPTSLARLRGLKALGVGLVLDDFGTGYSSLSCLHQLPVDTVKIDRSFIAEAERSGYHRALIEATVRVARTLRMTTVAEGIETAAQSALVQDLGCDLGQGYWHCRPLEAEALTPWLAGRPAPRRPAAPPLQLVSGG</sequence>
<dbReference type="PANTHER" id="PTHR44757:SF2">
    <property type="entry name" value="BIOFILM ARCHITECTURE MAINTENANCE PROTEIN MBAA"/>
    <property type="match status" value="1"/>
</dbReference>
<dbReference type="PROSITE" id="PS50887">
    <property type="entry name" value="GGDEF"/>
    <property type="match status" value="1"/>
</dbReference>
<dbReference type="SUPFAM" id="SSF141868">
    <property type="entry name" value="EAL domain-like"/>
    <property type="match status" value="1"/>
</dbReference>
<dbReference type="Gene3D" id="3.20.20.450">
    <property type="entry name" value="EAL domain"/>
    <property type="match status" value="1"/>
</dbReference>
<protein>
    <recommendedName>
        <fullName evidence="8">GGDEF domain-containing protein</fullName>
    </recommendedName>
</protein>
<name>A0A480AU52_9BURK</name>
<dbReference type="SUPFAM" id="SSF55073">
    <property type="entry name" value="Nucleotide cyclase"/>
    <property type="match status" value="1"/>
</dbReference>
<reference evidence="7" key="1">
    <citation type="submission" date="2019-03" db="EMBL/GenBank/DDBJ databases">
        <title>Aquabacterium pictum sp.nov., the first bacteriochlorophyll a-containing freshwater bacterium in the genus Aquabacterium of the class Betaproteobacteria.</title>
        <authorList>
            <person name="Hirose S."/>
            <person name="Tank M."/>
            <person name="Hara E."/>
            <person name="Tamaki H."/>
            <person name="Takaichi S."/>
            <person name="Haruta S."/>
            <person name="Hanada S."/>
        </authorList>
    </citation>
    <scope>NUCLEOTIDE SEQUENCE [LARGE SCALE GENOMIC DNA]</scope>
    <source>
        <strain evidence="7">W35</strain>
    </source>
</reference>
<dbReference type="SMART" id="SM00052">
    <property type="entry name" value="EAL"/>
    <property type="match status" value="1"/>
</dbReference>
<organism evidence="6 7">
    <name type="scientific">Pseudaquabacterium pictum</name>
    <dbReference type="NCBI Taxonomy" id="2315236"/>
    <lineage>
        <taxon>Bacteria</taxon>
        <taxon>Pseudomonadati</taxon>
        <taxon>Pseudomonadota</taxon>
        <taxon>Betaproteobacteria</taxon>
        <taxon>Burkholderiales</taxon>
        <taxon>Sphaerotilaceae</taxon>
        <taxon>Pseudaquabacterium</taxon>
    </lineage>
</organism>
<keyword evidence="1" id="KW-0472">Membrane</keyword>
<comment type="caution">
    <text evidence="6">The sequence shown here is derived from an EMBL/GenBank/DDBJ whole genome shotgun (WGS) entry which is preliminary data.</text>
</comment>
<dbReference type="AlphaFoldDB" id="A0A480AU52"/>
<feature type="transmembrane region" description="Helical" evidence="1">
    <location>
        <begin position="181"/>
        <end position="200"/>
    </location>
</feature>
<dbReference type="Pfam" id="PF08447">
    <property type="entry name" value="PAS_3"/>
    <property type="match status" value="1"/>
</dbReference>
<dbReference type="InterPro" id="IPR035965">
    <property type="entry name" value="PAS-like_dom_sf"/>
</dbReference>
<gene>
    <name evidence="6" type="ORF">AQPW35_27230</name>
</gene>
<evidence type="ECO:0000256" key="1">
    <source>
        <dbReference type="SAM" id="Phobius"/>
    </source>
</evidence>
<dbReference type="Pfam" id="PF00563">
    <property type="entry name" value="EAL"/>
    <property type="match status" value="1"/>
</dbReference>
<dbReference type="InterPro" id="IPR000700">
    <property type="entry name" value="PAS-assoc_C"/>
</dbReference>
<dbReference type="InterPro" id="IPR013767">
    <property type="entry name" value="PAS_fold"/>
</dbReference>
<accession>A0A480AU52</accession>
<keyword evidence="1" id="KW-0812">Transmembrane</keyword>
<dbReference type="OrthoDB" id="9813903at2"/>
<dbReference type="Proteomes" id="UP000301751">
    <property type="component" value="Unassembled WGS sequence"/>
</dbReference>
<dbReference type="PROSITE" id="PS50883">
    <property type="entry name" value="EAL"/>
    <property type="match status" value="1"/>
</dbReference>
<dbReference type="InterPro" id="IPR043128">
    <property type="entry name" value="Rev_trsase/Diguanyl_cyclase"/>
</dbReference>
<feature type="domain" description="GGDEF" evidence="5">
    <location>
        <begin position="628"/>
        <end position="775"/>
    </location>
</feature>
<evidence type="ECO:0008006" key="8">
    <source>
        <dbReference type="Google" id="ProtNLM"/>
    </source>
</evidence>
<evidence type="ECO:0000259" key="5">
    <source>
        <dbReference type="PROSITE" id="PS50887"/>
    </source>
</evidence>
<feature type="domain" description="PAC" evidence="3">
    <location>
        <begin position="542"/>
        <end position="595"/>
    </location>
</feature>
<dbReference type="CDD" id="cd01949">
    <property type="entry name" value="GGDEF"/>
    <property type="match status" value="1"/>
</dbReference>
<dbReference type="EMBL" id="BJCL01000006">
    <property type="protein sequence ID" value="GCL63642.1"/>
    <property type="molecule type" value="Genomic_DNA"/>
</dbReference>
<keyword evidence="7" id="KW-1185">Reference proteome</keyword>
<dbReference type="NCBIfam" id="TIGR00229">
    <property type="entry name" value="sensory_box"/>
    <property type="match status" value="3"/>
</dbReference>
<dbReference type="Gene3D" id="3.30.70.270">
    <property type="match status" value="1"/>
</dbReference>
<feature type="domain" description="PAC" evidence="3">
    <location>
        <begin position="292"/>
        <end position="346"/>
    </location>
</feature>
<evidence type="ECO:0000259" key="4">
    <source>
        <dbReference type="PROSITE" id="PS50883"/>
    </source>
</evidence>
<dbReference type="SMART" id="SM00267">
    <property type="entry name" value="GGDEF"/>
    <property type="match status" value="1"/>
</dbReference>
<dbReference type="SMART" id="SM00091">
    <property type="entry name" value="PAS"/>
    <property type="match status" value="3"/>
</dbReference>
<proteinExistence type="predicted"/>
<dbReference type="PROSITE" id="PS50112">
    <property type="entry name" value="PAS"/>
    <property type="match status" value="3"/>
</dbReference>
<evidence type="ECO:0000259" key="3">
    <source>
        <dbReference type="PROSITE" id="PS50113"/>
    </source>
</evidence>
<dbReference type="CDD" id="cd00130">
    <property type="entry name" value="PAS"/>
    <property type="match status" value="3"/>
</dbReference>
<dbReference type="CDD" id="cd01948">
    <property type="entry name" value="EAL"/>
    <property type="match status" value="1"/>
</dbReference>
<dbReference type="SUPFAM" id="SSF55785">
    <property type="entry name" value="PYP-like sensor domain (PAS domain)"/>
    <property type="match status" value="3"/>
</dbReference>
<feature type="domain" description="PAS" evidence="2">
    <location>
        <begin position="340"/>
        <end position="388"/>
    </location>
</feature>
<dbReference type="PROSITE" id="PS50113">
    <property type="entry name" value="PAC"/>
    <property type="match status" value="3"/>
</dbReference>
<dbReference type="InterPro" id="IPR035919">
    <property type="entry name" value="EAL_sf"/>
</dbReference>